<gene>
    <name evidence="1" type="ORF">I7X43_14170</name>
</gene>
<dbReference type="AlphaFoldDB" id="A0A931IXI0"/>
<name>A0A931IXI0_9BURK</name>
<evidence type="ECO:0000313" key="2">
    <source>
        <dbReference type="Proteomes" id="UP000620139"/>
    </source>
</evidence>
<organism evidence="1 2">
    <name type="scientific">Inhella gelatinilytica</name>
    <dbReference type="NCBI Taxonomy" id="2795030"/>
    <lineage>
        <taxon>Bacteria</taxon>
        <taxon>Pseudomonadati</taxon>
        <taxon>Pseudomonadota</taxon>
        <taxon>Betaproteobacteria</taxon>
        <taxon>Burkholderiales</taxon>
        <taxon>Sphaerotilaceae</taxon>
        <taxon>Inhella</taxon>
    </lineage>
</organism>
<sequence>MPVELLPKEGAGRRSLYYPCAGLDWLAVTEVLGQSFDVLKFCDLHYSFASLPAVLPNGWRYEADSWSLDGSAHGAVSALAVNGRFVRDVETATARFKLRNESMGKSVEIWLRRGFGQYGLHEIKDGTLDLFLHRGDSSGEGGSNVWFFSNWRARHQPLSRLFDVVKEKLRYPAVIGTDGSNCEFREVRLAAGVIGRAEFACQGLHWRLIGFLPGGPSLTALWQVEPA</sequence>
<keyword evidence="2" id="KW-1185">Reference proteome</keyword>
<accession>A0A931IXI0</accession>
<proteinExistence type="predicted"/>
<dbReference type="Proteomes" id="UP000620139">
    <property type="component" value="Unassembled WGS sequence"/>
</dbReference>
<comment type="caution">
    <text evidence="1">The sequence shown here is derived from an EMBL/GenBank/DDBJ whole genome shotgun (WGS) entry which is preliminary data.</text>
</comment>
<evidence type="ECO:0000313" key="1">
    <source>
        <dbReference type="EMBL" id="MBH9553989.1"/>
    </source>
</evidence>
<protein>
    <submittedName>
        <fullName evidence="1">Uncharacterized protein</fullName>
    </submittedName>
</protein>
<dbReference type="EMBL" id="JAEDAL010000008">
    <property type="protein sequence ID" value="MBH9553989.1"/>
    <property type="molecule type" value="Genomic_DNA"/>
</dbReference>
<dbReference type="RefSeq" id="WP_198101609.1">
    <property type="nucleotide sequence ID" value="NZ_JAEDAL010000008.1"/>
</dbReference>
<reference evidence="1" key="1">
    <citation type="submission" date="2020-12" db="EMBL/GenBank/DDBJ databases">
        <title>The genome sequence of Inhella sp. 4Y17.</title>
        <authorList>
            <person name="Liu Y."/>
        </authorList>
    </citation>
    <scope>NUCLEOTIDE SEQUENCE</scope>
    <source>
        <strain evidence="1">4Y10</strain>
    </source>
</reference>